<dbReference type="EMBL" id="CP029684">
    <property type="protein sequence ID" value="QAS70651.1"/>
    <property type="molecule type" value="Genomic_DNA"/>
</dbReference>
<dbReference type="RefSeq" id="WP_128686714.1">
    <property type="nucleotide sequence ID" value="NZ_CP029684.2"/>
</dbReference>
<gene>
    <name evidence="2" type="ORF">DLJ48_06770</name>
</gene>
<protein>
    <submittedName>
        <fullName evidence="2">ASCH domain-containing protein</fullName>
    </submittedName>
</protein>
<keyword evidence="3" id="KW-1185">Reference proteome</keyword>
<dbReference type="Pfam" id="PF04266">
    <property type="entry name" value="ASCH"/>
    <property type="match status" value="1"/>
</dbReference>
<dbReference type="SUPFAM" id="SSF88697">
    <property type="entry name" value="PUA domain-like"/>
    <property type="match status" value="1"/>
</dbReference>
<proteinExistence type="predicted"/>
<reference evidence="2 3" key="1">
    <citation type="journal article" date="2019" name="Syst. Appl. Microbiol.">
        <title>Oenococcus sicerae sp. nov., isolated from French cider.</title>
        <authorList>
            <person name="Cousin F.J."/>
            <person name="Le Guellec R."/>
            <person name="Chagnot C."/>
            <person name="Goux D."/>
            <person name="Dalmasso M."/>
            <person name="Laplace J.M."/>
            <person name="Cretenet M."/>
        </authorList>
    </citation>
    <scope>NUCLEOTIDE SEQUENCE [LARGE SCALE GENOMIC DNA]</scope>
    <source>
        <strain evidence="2 3">UCMA 15228</strain>
    </source>
</reference>
<dbReference type="Gene3D" id="2.30.130.30">
    <property type="entry name" value="Hypothetical protein"/>
    <property type="match status" value="1"/>
</dbReference>
<dbReference type="InterPro" id="IPR007374">
    <property type="entry name" value="ASCH_domain"/>
</dbReference>
<dbReference type="InterPro" id="IPR015947">
    <property type="entry name" value="PUA-like_sf"/>
</dbReference>
<name>A0ABX5QP96_9LACO</name>
<dbReference type="Proteomes" id="UP000286907">
    <property type="component" value="Chromosome"/>
</dbReference>
<evidence type="ECO:0000313" key="2">
    <source>
        <dbReference type="EMBL" id="QAS70651.1"/>
    </source>
</evidence>
<evidence type="ECO:0000259" key="1">
    <source>
        <dbReference type="Pfam" id="PF04266"/>
    </source>
</evidence>
<organism evidence="2 3">
    <name type="scientific">Oenococcus sicerae</name>
    <dbReference type="NCBI Taxonomy" id="2203724"/>
    <lineage>
        <taxon>Bacteria</taxon>
        <taxon>Bacillati</taxon>
        <taxon>Bacillota</taxon>
        <taxon>Bacilli</taxon>
        <taxon>Lactobacillales</taxon>
        <taxon>Lactobacillaceae</taxon>
        <taxon>Oenococcus</taxon>
    </lineage>
</organism>
<sequence length="125" mass="14374">MKIILSIKPEYANKIFNGTKKFEYRKVIFSRMDVDSVIVYSTMPEGLVIGEFKIENVLKGSPSEIWDTTKESAGISQKNFFNYFLEKKNAYAIKISQAIKYSSPKTLKDINKNIKNAPQSFVYVK</sequence>
<accession>A0ABX5QP96</accession>
<feature type="domain" description="ASCH" evidence="1">
    <location>
        <begin position="5"/>
        <end position="60"/>
    </location>
</feature>
<evidence type="ECO:0000313" key="3">
    <source>
        <dbReference type="Proteomes" id="UP000286907"/>
    </source>
</evidence>